<dbReference type="AlphaFoldDB" id="A0A653IHW7"/>
<keyword evidence="3" id="KW-1185">Reference proteome</keyword>
<feature type="region of interest" description="Disordered" evidence="1">
    <location>
        <begin position="1"/>
        <end position="37"/>
    </location>
</feature>
<reference evidence="2 3" key="1">
    <citation type="submission" date="2019-10" db="EMBL/GenBank/DDBJ databases">
        <authorList>
            <person name="Karimi E."/>
        </authorList>
    </citation>
    <scope>NUCLEOTIDE SEQUENCE [LARGE SCALE GENOMIC DNA]</scope>
    <source>
        <strain evidence="2">Exiguobacterium sp. 9Y</strain>
    </source>
</reference>
<proteinExistence type="predicted"/>
<evidence type="ECO:0000256" key="1">
    <source>
        <dbReference type="SAM" id="MobiDB-lite"/>
    </source>
</evidence>
<evidence type="ECO:0000313" key="3">
    <source>
        <dbReference type="Proteomes" id="UP000439752"/>
    </source>
</evidence>
<evidence type="ECO:0000313" key="2">
    <source>
        <dbReference type="EMBL" id="VWX38493.1"/>
    </source>
</evidence>
<dbReference type="Proteomes" id="UP000439752">
    <property type="component" value="Unassembled WGS sequence"/>
</dbReference>
<name>A0A653IHW7_9BACL</name>
<gene>
    <name evidence="2" type="ORF">EXIGUO9Y_40007</name>
</gene>
<protein>
    <submittedName>
        <fullName evidence="2">Uncharacterized protein</fullName>
    </submittedName>
</protein>
<organism evidence="2 3">
    <name type="scientific">Exiguobacterium oxidotolerans</name>
    <dbReference type="NCBI Taxonomy" id="223958"/>
    <lineage>
        <taxon>Bacteria</taxon>
        <taxon>Bacillati</taxon>
        <taxon>Bacillota</taxon>
        <taxon>Bacilli</taxon>
        <taxon>Bacillales</taxon>
        <taxon>Bacillales Family XII. Incertae Sedis</taxon>
        <taxon>Exiguobacterium</taxon>
    </lineage>
</organism>
<sequence length="67" mass="7323">MESKQERSGAMFAAGRRLGRKKSTKKDGKSHASDLPSSLSTVCDLLTGLQLMKMPPRGLEPPQCCHH</sequence>
<accession>A0A653IHW7</accession>
<dbReference type="EMBL" id="CABWKQ010000034">
    <property type="protein sequence ID" value="VWX38493.1"/>
    <property type="molecule type" value="Genomic_DNA"/>
</dbReference>